<dbReference type="AlphaFoldDB" id="A0AAV4B133"/>
<gene>
    <name evidence="1" type="ORF">PoB_003904600</name>
</gene>
<sequence length="125" mass="14176">MVQFVIWLALENVYPILKSSLDSPRIRDAALQCSLSATTFLWHDAFHSCLDVVGKVPSYVRNDVTYLQKIHSMNKNGPPLGVKTIEWAVDSSAFLPHGENSKVGKYMFCLTAARQIKKYVWMVLE</sequence>
<dbReference type="Proteomes" id="UP000735302">
    <property type="component" value="Unassembled WGS sequence"/>
</dbReference>
<comment type="caution">
    <text evidence="1">The sequence shown here is derived from an EMBL/GenBank/DDBJ whole genome shotgun (WGS) entry which is preliminary data.</text>
</comment>
<accession>A0AAV4B133</accession>
<reference evidence="1 2" key="1">
    <citation type="journal article" date="2021" name="Elife">
        <title>Chloroplast acquisition without the gene transfer in kleptoplastic sea slugs, Plakobranchus ocellatus.</title>
        <authorList>
            <person name="Maeda T."/>
            <person name="Takahashi S."/>
            <person name="Yoshida T."/>
            <person name="Shimamura S."/>
            <person name="Takaki Y."/>
            <person name="Nagai Y."/>
            <person name="Toyoda A."/>
            <person name="Suzuki Y."/>
            <person name="Arimoto A."/>
            <person name="Ishii H."/>
            <person name="Satoh N."/>
            <person name="Nishiyama T."/>
            <person name="Hasebe M."/>
            <person name="Maruyama T."/>
            <person name="Minagawa J."/>
            <person name="Obokata J."/>
            <person name="Shigenobu S."/>
        </authorList>
    </citation>
    <scope>NUCLEOTIDE SEQUENCE [LARGE SCALE GENOMIC DNA]</scope>
</reference>
<protein>
    <submittedName>
        <fullName evidence="1">Uncharacterized protein</fullName>
    </submittedName>
</protein>
<proteinExistence type="predicted"/>
<evidence type="ECO:0000313" key="1">
    <source>
        <dbReference type="EMBL" id="GFO12541.1"/>
    </source>
</evidence>
<evidence type="ECO:0000313" key="2">
    <source>
        <dbReference type="Proteomes" id="UP000735302"/>
    </source>
</evidence>
<name>A0AAV4B133_9GAST</name>
<keyword evidence="2" id="KW-1185">Reference proteome</keyword>
<organism evidence="1 2">
    <name type="scientific">Plakobranchus ocellatus</name>
    <dbReference type="NCBI Taxonomy" id="259542"/>
    <lineage>
        <taxon>Eukaryota</taxon>
        <taxon>Metazoa</taxon>
        <taxon>Spiralia</taxon>
        <taxon>Lophotrochozoa</taxon>
        <taxon>Mollusca</taxon>
        <taxon>Gastropoda</taxon>
        <taxon>Heterobranchia</taxon>
        <taxon>Euthyneura</taxon>
        <taxon>Panpulmonata</taxon>
        <taxon>Sacoglossa</taxon>
        <taxon>Placobranchoidea</taxon>
        <taxon>Plakobranchidae</taxon>
        <taxon>Plakobranchus</taxon>
    </lineage>
</organism>
<dbReference type="EMBL" id="BLXT01004434">
    <property type="protein sequence ID" value="GFO12541.1"/>
    <property type="molecule type" value="Genomic_DNA"/>
</dbReference>